<dbReference type="EMBL" id="BAAAGF010000001">
    <property type="protein sequence ID" value="GAA0739794.1"/>
    <property type="molecule type" value="Genomic_DNA"/>
</dbReference>
<dbReference type="InterPro" id="IPR029058">
    <property type="entry name" value="AB_hydrolase_fold"/>
</dbReference>
<evidence type="ECO:0008006" key="7">
    <source>
        <dbReference type="Google" id="ProtNLM"/>
    </source>
</evidence>
<keyword evidence="1 2" id="KW-0732">Signal</keyword>
<evidence type="ECO:0000256" key="2">
    <source>
        <dbReference type="SAM" id="SignalP"/>
    </source>
</evidence>
<gene>
    <name evidence="5" type="ORF">GCM10009431_09200</name>
</gene>
<feature type="chain" id="PRO_5047316540" description="Secreted protein (Por secretion system target)" evidence="2">
    <location>
        <begin position="19"/>
        <end position="597"/>
    </location>
</feature>
<organism evidence="5 6">
    <name type="scientific">Gaetbulibacter jejuensis</name>
    <dbReference type="NCBI Taxonomy" id="584607"/>
    <lineage>
        <taxon>Bacteria</taxon>
        <taxon>Pseudomonadati</taxon>
        <taxon>Bacteroidota</taxon>
        <taxon>Flavobacteriia</taxon>
        <taxon>Flavobacteriales</taxon>
        <taxon>Flavobacteriaceae</taxon>
        <taxon>Gaetbulibacter</taxon>
    </lineage>
</organism>
<name>A0ABN1JH94_9FLAO</name>
<dbReference type="Proteomes" id="UP001500736">
    <property type="component" value="Unassembled WGS sequence"/>
</dbReference>
<dbReference type="RefSeq" id="WP_343796155.1">
    <property type="nucleotide sequence ID" value="NZ_BAAAGF010000001.1"/>
</dbReference>
<feature type="domain" description="DUF676" evidence="3">
    <location>
        <begin position="157"/>
        <end position="219"/>
    </location>
</feature>
<evidence type="ECO:0000259" key="3">
    <source>
        <dbReference type="Pfam" id="PF05057"/>
    </source>
</evidence>
<proteinExistence type="predicted"/>
<dbReference type="InterPro" id="IPR026444">
    <property type="entry name" value="Secre_tail"/>
</dbReference>
<evidence type="ECO:0000313" key="6">
    <source>
        <dbReference type="Proteomes" id="UP001500736"/>
    </source>
</evidence>
<dbReference type="Pfam" id="PF05057">
    <property type="entry name" value="DUF676"/>
    <property type="match status" value="1"/>
</dbReference>
<keyword evidence="6" id="KW-1185">Reference proteome</keyword>
<dbReference type="InterPro" id="IPR007751">
    <property type="entry name" value="DUF676_lipase-like"/>
</dbReference>
<dbReference type="Gene3D" id="3.40.50.1820">
    <property type="entry name" value="alpha/beta hydrolase"/>
    <property type="match status" value="1"/>
</dbReference>
<comment type="caution">
    <text evidence="5">The sequence shown here is derived from an EMBL/GenBank/DDBJ whole genome shotgun (WGS) entry which is preliminary data.</text>
</comment>
<sequence>MMKNYFLLLLVFPLFVQAQTVEFESSITADLSAYSGTASFAGLGEYEIFPDFVDGILDKPIILVDGFDPGDTRDINGLYSLLDFTGTSGAQNLADLVRAEGFDVVVLNFPQYLRLSDNTLLNVDDATDTNADMVIDELDYPGSTLIDGGADFMERNAMLLVELINTLNANKVGEEELVIIGPSMGGLISRYALNYMENQTLDHETRLWISFDAPHHGANVPLGFQHQFNFLAFGLGEDLNVAELQPVVNGLLKSSAARQLLVDHLEPHLASGSDVEFDPTKLLPEPHPFKIIFDANINSLTPTGFPQNTRNVSIINGSGIGSPYKAKDGVTNVTPGFTVIDDTFNVPDTPLPTTAQIGVNLTPATADGSQLISKILVEANFFGTITIFDIEVNAQAPSFSDGVDAASGGLFDLGGFTDGLGSEGLVGDFIAALQIDKFNFIPSVSAMALESTNNEINWYHNINLSNDSTEDTTNSTPFVNWYMPTDNENHVQLTEANVLFALDEIMPETLSNSEFDNVATLKIGKNPINHELLILSNSTVNDATISLIDITGKLVYNTTNTTLSSRTTIPLNLDSGVYVLNIENKEGISYKTKIAVK</sequence>
<evidence type="ECO:0000256" key="1">
    <source>
        <dbReference type="ARBA" id="ARBA00022729"/>
    </source>
</evidence>
<evidence type="ECO:0000259" key="4">
    <source>
        <dbReference type="Pfam" id="PF18962"/>
    </source>
</evidence>
<protein>
    <recommendedName>
        <fullName evidence="7">Secreted protein (Por secretion system target)</fullName>
    </recommendedName>
</protein>
<evidence type="ECO:0000313" key="5">
    <source>
        <dbReference type="EMBL" id="GAA0739794.1"/>
    </source>
</evidence>
<accession>A0ABN1JH94</accession>
<feature type="signal peptide" evidence="2">
    <location>
        <begin position="1"/>
        <end position="18"/>
    </location>
</feature>
<reference evidence="5 6" key="1">
    <citation type="journal article" date="2019" name="Int. J. Syst. Evol. Microbiol.">
        <title>The Global Catalogue of Microorganisms (GCM) 10K type strain sequencing project: providing services to taxonomists for standard genome sequencing and annotation.</title>
        <authorList>
            <consortium name="The Broad Institute Genomics Platform"/>
            <consortium name="The Broad Institute Genome Sequencing Center for Infectious Disease"/>
            <person name="Wu L."/>
            <person name="Ma J."/>
        </authorList>
    </citation>
    <scope>NUCLEOTIDE SEQUENCE [LARGE SCALE GENOMIC DNA]</scope>
    <source>
        <strain evidence="5 6">JCM 15976</strain>
    </source>
</reference>
<dbReference type="Pfam" id="PF18962">
    <property type="entry name" value="Por_Secre_tail"/>
    <property type="match status" value="1"/>
</dbReference>
<dbReference type="SUPFAM" id="SSF53474">
    <property type="entry name" value="alpha/beta-Hydrolases"/>
    <property type="match status" value="1"/>
</dbReference>
<dbReference type="NCBIfam" id="TIGR04183">
    <property type="entry name" value="Por_Secre_tail"/>
    <property type="match status" value="1"/>
</dbReference>
<feature type="domain" description="Secretion system C-terminal sorting" evidence="4">
    <location>
        <begin position="526"/>
        <end position="594"/>
    </location>
</feature>